<feature type="transmembrane region" description="Helical" evidence="6">
    <location>
        <begin position="302"/>
        <end position="324"/>
    </location>
</feature>
<evidence type="ECO:0008006" key="9">
    <source>
        <dbReference type="Google" id="ProtNLM"/>
    </source>
</evidence>
<reference evidence="7 8" key="1">
    <citation type="submission" date="2007-06" db="EMBL/GenBank/DDBJ databases">
        <authorList>
            <person name="Shimkets L."/>
            <person name="Ferriera S."/>
            <person name="Johnson J."/>
            <person name="Kravitz S."/>
            <person name="Beeson K."/>
            <person name="Sutton G."/>
            <person name="Rogers Y.-H."/>
            <person name="Friedman R."/>
            <person name="Frazier M."/>
            <person name="Venter J.C."/>
        </authorList>
    </citation>
    <scope>NUCLEOTIDE SEQUENCE [LARGE SCALE GENOMIC DNA]</scope>
    <source>
        <strain evidence="7 8">SIR-1</strain>
    </source>
</reference>
<comment type="caution">
    <text evidence="7">The sequence shown here is derived from an EMBL/GenBank/DDBJ whole genome shotgun (WGS) entry which is preliminary data.</text>
</comment>
<feature type="transmembrane region" description="Helical" evidence="6">
    <location>
        <begin position="182"/>
        <end position="203"/>
    </location>
</feature>
<evidence type="ECO:0000256" key="5">
    <source>
        <dbReference type="ARBA" id="ARBA00023136"/>
    </source>
</evidence>
<keyword evidence="5 6" id="KW-0472">Membrane</keyword>
<dbReference type="PANTHER" id="PTHR30250:SF11">
    <property type="entry name" value="O-ANTIGEN TRANSPORTER-RELATED"/>
    <property type="match status" value="1"/>
</dbReference>
<proteinExistence type="predicted"/>
<dbReference type="EMBL" id="ABCS01000001">
    <property type="protein sequence ID" value="EDM81888.1"/>
    <property type="molecule type" value="Genomic_DNA"/>
</dbReference>
<feature type="transmembrane region" description="Helical" evidence="6">
    <location>
        <begin position="126"/>
        <end position="144"/>
    </location>
</feature>
<accession>A6FX64</accession>
<feature type="transmembrane region" description="Helical" evidence="6">
    <location>
        <begin position="91"/>
        <end position="114"/>
    </location>
</feature>
<feature type="transmembrane region" description="Helical" evidence="6">
    <location>
        <begin position="224"/>
        <end position="247"/>
    </location>
</feature>
<keyword evidence="3 6" id="KW-0812">Transmembrane</keyword>
<gene>
    <name evidence="7" type="ORF">PPSIR1_05458</name>
</gene>
<feature type="transmembrane region" description="Helical" evidence="6">
    <location>
        <begin position="372"/>
        <end position="391"/>
    </location>
</feature>
<evidence type="ECO:0000313" key="8">
    <source>
        <dbReference type="Proteomes" id="UP000005801"/>
    </source>
</evidence>
<dbReference type="GO" id="GO:0005886">
    <property type="term" value="C:plasma membrane"/>
    <property type="evidence" value="ECO:0007669"/>
    <property type="project" value="UniProtKB-SubCell"/>
</dbReference>
<feature type="transmembrane region" description="Helical" evidence="6">
    <location>
        <begin position="397"/>
        <end position="417"/>
    </location>
</feature>
<feature type="transmembrane region" description="Helical" evidence="6">
    <location>
        <begin position="267"/>
        <end position="290"/>
    </location>
</feature>
<organism evidence="7 8">
    <name type="scientific">Plesiocystis pacifica SIR-1</name>
    <dbReference type="NCBI Taxonomy" id="391625"/>
    <lineage>
        <taxon>Bacteria</taxon>
        <taxon>Pseudomonadati</taxon>
        <taxon>Myxococcota</taxon>
        <taxon>Polyangia</taxon>
        <taxon>Nannocystales</taxon>
        <taxon>Nannocystaceae</taxon>
        <taxon>Plesiocystis</taxon>
    </lineage>
</organism>
<keyword evidence="8" id="KW-1185">Reference proteome</keyword>
<dbReference type="Proteomes" id="UP000005801">
    <property type="component" value="Unassembled WGS sequence"/>
</dbReference>
<feature type="transmembrane region" description="Helical" evidence="6">
    <location>
        <begin position="20"/>
        <end position="39"/>
    </location>
</feature>
<feature type="transmembrane region" description="Helical" evidence="6">
    <location>
        <begin position="156"/>
        <end position="176"/>
    </location>
</feature>
<dbReference type="eggNOG" id="COG2244">
    <property type="taxonomic scope" value="Bacteria"/>
</dbReference>
<feature type="transmembrane region" description="Helical" evidence="6">
    <location>
        <begin position="51"/>
        <end position="70"/>
    </location>
</feature>
<dbReference type="PANTHER" id="PTHR30250">
    <property type="entry name" value="PST FAMILY PREDICTED COLANIC ACID TRANSPORTER"/>
    <property type="match status" value="1"/>
</dbReference>
<sequence>MANENSAGKLLSGGAWLGLAKLWFLVAGYGLAVALTHLISEASYGQYQTVARAVAVPNMVIIYTVMFAVSRPLSAQFEAGLPDYQAIRRRGLRLAALLGVLASGTVFLAAPWLARWWQDPALVGPLRAVAPISLIYALYAVNIGTLNASRRFGRQAALDVTMATLKAGLIAGAAAMALSLTWIVAGFTAAAVCALGLSVVLVVTARPASSEGSPRADAPPMAAFAGALILFTAVLNLLQSADLLILSSFSTTQALKEQTGYYSSAQLVAWIPYALMNAVALVAFPLVASLTKVDDAERTQTYVDSVIRVTLTLLALMAAVAASASGPIQTLLFPKAYAAAAGHLRLLVLGYSGYAFANIVAWMCNSAGKERAALAIVAAPLLTAVPLAFWLCPSQHAHGVATAVLAAGGVAAIAAFIGLARVFAVRPPWVTLAQLGLAAAAVVLVSVGFDQLPGGKLMVLVRLTAQTLAFIAVAFATGAVSLAQLRELAKK</sequence>
<feature type="transmembrane region" description="Helical" evidence="6">
    <location>
        <begin position="429"/>
        <end position="449"/>
    </location>
</feature>
<protein>
    <recommendedName>
        <fullName evidence="9">Polysaccharide biosynthesis protein</fullName>
    </recommendedName>
</protein>
<dbReference type="STRING" id="391625.PPSIR1_05458"/>
<evidence type="ECO:0000256" key="4">
    <source>
        <dbReference type="ARBA" id="ARBA00022989"/>
    </source>
</evidence>
<evidence type="ECO:0000256" key="2">
    <source>
        <dbReference type="ARBA" id="ARBA00022475"/>
    </source>
</evidence>
<keyword evidence="4 6" id="KW-1133">Transmembrane helix</keyword>
<dbReference type="OrthoDB" id="5506032at2"/>
<feature type="transmembrane region" description="Helical" evidence="6">
    <location>
        <begin position="461"/>
        <end position="483"/>
    </location>
</feature>
<feature type="transmembrane region" description="Helical" evidence="6">
    <location>
        <begin position="336"/>
        <end position="360"/>
    </location>
</feature>
<dbReference type="InterPro" id="IPR050833">
    <property type="entry name" value="Poly_Biosynth_Transport"/>
</dbReference>
<keyword evidence="2" id="KW-1003">Cell membrane</keyword>
<comment type="subcellular location">
    <subcellularLocation>
        <location evidence="1">Cell membrane</location>
        <topology evidence="1">Multi-pass membrane protein</topology>
    </subcellularLocation>
</comment>
<dbReference type="RefSeq" id="WP_006969063.1">
    <property type="nucleotide sequence ID" value="NZ_ABCS01000001.1"/>
</dbReference>
<dbReference type="Pfam" id="PF13440">
    <property type="entry name" value="Polysacc_synt_3"/>
    <property type="match status" value="1"/>
</dbReference>
<evidence type="ECO:0000313" key="7">
    <source>
        <dbReference type="EMBL" id="EDM81888.1"/>
    </source>
</evidence>
<dbReference type="AlphaFoldDB" id="A6FX64"/>
<evidence type="ECO:0000256" key="1">
    <source>
        <dbReference type="ARBA" id="ARBA00004651"/>
    </source>
</evidence>
<evidence type="ECO:0000256" key="6">
    <source>
        <dbReference type="SAM" id="Phobius"/>
    </source>
</evidence>
<evidence type="ECO:0000256" key="3">
    <source>
        <dbReference type="ARBA" id="ARBA00022692"/>
    </source>
</evidence>
<name>A6FX64_9BACT</name>